<reference evidence="2 3" key="1">
    <citation type="journal article" date="2018" name="Mol. Biol. Evol.">
        <title>Broad Genomic Sampling Reveals a Smut Pathogenic Ancestry of the Fungal Clade Ustilaginomycotina.</title>
        <authorList>
            <person name="Kijpornyongpan T."/>
            <person name="Mondo S.J."/>
            <person name="Barry K."/>
            <person name="Sandor L."/>
            <person name="Lee J."/>
            <person name="Lipzen A."/>
            <person name="Pangilinan J."/>
            <person name="LaButti K."/>
            <person name="Hainaut M."/>
            <person name="Henrissat B."/>
            <person name="Grigoriev I.V."/>
            <person name="Spatafora J.W."/>
            <person name="Aime M.C."/>
        </authorList>
    </citation>
    <scope>NUCLEOTIDE SEQUENCE [LARGE SCALE GENOMIC DNA]</scope>
    <source>
        <strain evidence="2 3">MCA 4186</strain>
    </source>
</reference>
<feature type="compositionally biased region" description="Low complexity" evidence="1">
    <location>
        <begin position="20"/>
        <end position="32"/>
    </location>
</feature>
<sequence length="563" mass="61456">MELPVPRGGAAGLAREARAAAKGKANAANRGADMSREAVLARQDEAASPSTAAGSSTAAGRSTAGLTRRQVRAEGRAAAAAKSVGFDDSPAGLRALEAAIEAKMNAMQVISVGRARRQYDAVLELKSFVTEHHDEEDFLRYFSKNGPELPQKWWLGFANYRAATGVGPTPRAQAQDEDDADYHAAVEVQYPPMEYIARVQIFIETTLQERHKLTTSWHEKPVSTPADFRAILQAASSNDEIPFRCAEERLSFTTFTKLLLFTASRSSELVRTAKYQGPQAVNEDGVVTFYSLEPALAPDALRWRDLDFFFLGGPEGTAGTIVVEVKIRLLKGHRADDSKFKSVALYIDYDDALVCPIRDLLALGKLQGVWEDNAADPVRVLEDGTLKLAWQNKAPIRQLESKTANFVFRRCTTTATGEVCMLNEGSTSTIKRDRKMLRLCGYACGISHETPTTFHMFRRQAIEALTEKFAGEYWRERARKRARHADDSDGTSSEAASYANDATDRSSGDEPDYGSDDEAFRRFDDDADPGAGDKTEPGSSVKTEPDSSVKAEPGAGDEAGSSA</sequence>
<dbReference type="PANTHER" id="PTHR37535:SF3">
    <property type="entry name" value="FLUG DOMAIN-CONTAINING PROTEIN"/>
    <property type="match status" value="1"/>
</dbReference>
<keyword evidence="3" id="KW-1185">Reference proteome</keyword>
<evidence type="ECO:0000313" key="2">
    <source>
        <dbReference type="EMBL" id="PWN97207.1"/>
    </source>
</evidence>
<evidence type="ECO:0000313" key="3">
    <source>
        <dbReference type="Proteomes" id="UP000245946"/>
    </source>
</evidence>
<proteinExistence type="predicted"/>
<dbReference type="GeneID" id="37273309"/>
<dbReference type="PANTHER" id="PTHR37535">
    <property type="entry name" value="FLUG DOMAIN PROTEIN"/>
    <property type="match status" value="1"/>
</dbReference>
<dbReference type="EMBL" id="KZ819296">
    <property type="protein sequence ID" value="PWN97207.1"/>
    <property type="molecule type" value="Genomic_DNA"/>
</dbReference>
<dbReference type="Proteomes" id="UP000245946">
    <property type="component" value="Unassembled WGS sequence"/>
</dbReference>
<protein>
    <submittedName>
        <fullName evidence="2">Uncharacterized protein</fullName>
    </submittedName>
</protein>
<organism evidence="2 3">
    <name type="scientific">Tilletiopsis washingtonensis</name>
    <dbReference type="NCBI Taxonomy" id="58919"/>
    <lineage>
        <taxon>Eukaryota</taxon>
        <taxon>Fungi</taxon>
        <taxon>Dikarya</taxon>
        <taxon>Basidiomycota</taxon>
        <taxon>Ustilaginomycotina</taxon>
        <taxon>Exobasidiomycetes</taxon>
        <taxon>Entylomatales</taxon>
        <taxon>Entylomatales incertae sedis</taxon>
        <taxon>Tilletiopsis</taxon>
    </lineage>
</organism>
<gene>
    <name evidence="2" type="ORF">FA09DRAFT_64888</name>
</gene>
<dbReference type="InterPro" id="IPR021842">
    <property type="entry name" value="DUF3435"/>
</dbReference>
<accession>A0A316Z5Z4</accession>
<dbReference type="RefSeq" id="XP_025597486.1">
    <property type="nucleotide sequence ID" value="XM_025745765.1"/>
</dbReference>
<name>A0A316Z5Z4_9BASI</name>
<feature type="region of interest" description="Disordered" evidence="1">
    <location>
        <begin position="19"/>
        <end position="71"/>
    </location>
</feature>
<evidence type="ECO:0000256" key="1">
    <source>
        <dbReference type="SAM" id="MobiDB-lite"/>
    </source>
</evidence>
<dbReference type="Pfam" id="PF11917">
    <property type="entry name" value="DUF3435"/>
    <property type="match status" value="1"/>
</dbReference>
<feature type="region of interest" description="Disordered" evidence="1">
    <location>
        <begin position="482"/>
        <end position="563"/>
    </location>
</feature>
<dbReference type="AlphaFoldDB" id="A0A316Z5Z4"/>
<feature type="compositionally biased region" description="Low complexity" evidence="1">
    <location>
        <begin position="46"/>
        <end position="68"/>
    </location>
</feature>